<dbReference type="Proteomes" id="UP000270224">
    <property type="component" value="Unassembled WGS sequence"/>
</dbReference>
<dbReference type="Pfam" id="PF01551">
    <property type="entry name" value="Peptidase_M23"/>
    <property type="match status" value="1"/>
</dbReference>
<evidence type="ECO:0000313" key="4">
    <source>
        <dbReference type="Proteomes" id="UP000270224"/>
    </source>
</evidence>
<keyword evidence="1" id="KW-0732">Signal</keyword>
<dbReference type="InterPro" id="IPR050570">
    <property type="entry name" value="Cell_wall_metabolism_enzyme"/>
</dbReference>
<reference evidence="4" key="1">
    <citation type="submission" date="2018-11" db="EMBL/GenBank/DDBJ databases">
        <title>Proposal to divide the Flavobacteriaceae and reorganize its genera based on Amino Acid Identity values calculated from whole genome sequences.</title>
        <authorList>
            <person name="Nicholson A.C."/>
            <person name="Gulvik C.A."/>
            <person name="Whitney A.M."/>
            <person name="Humrighouse B.W."/>
            <person name="Bell M."/>
            <person name="Holmes B."/>
            <person name="Steigerwalt A."/>
            <person name="Villarma A."/>
            <person name="Sheth M."/>
            <person name="Batra D."/>
            <person name="Pryor J."/>
            <person name="Bernardet J.-F."/>
            <person name="Hugo C."/>
            <person name="Kampfer P."/>
            <person name="Newman J."/>
            <person name="Mcquiston J.R."/>
        </authorList>
    </citation>
    <scope>NUCLEOTIDE SEQUENCE [LARGE SCALE GENOMIC DNA]</scope>
    <source>
        <strain evidence="4">H3056</strain>
    </source>
</reference>
<proteinExistence type="predicted"/>
<dbReference type="InterPro" id="IPR011055">
    <property type="entry name" value="Dup_hybrid_motif"/>
</dbReference>
<evidence type="ECO:0000313" key="3">
    <source>
        <dbReference type="EMBL" id="ROI10825.1"/>
    </source>
</evidence>
<dbReference type="Gene3D" id="2.70.70.10">
    <property type="entry name" value="Glucose Permease (Domain IIA)"/>
    <property type="match status" value="1"/>
</dbReference>
<evidence type="ECO:0000259" key="2">
    <source>
        <dbReference type="Pfam" id="PF01551"/>
    </source>
</evidence>
<dbReference type="CDD" id="cd12797">
    <property type="entry name" value="M23_peptidase"/>
    <property type="match status" value="1"/>
</dbReference>
<dbReference type="RefSeq" id="WP_123264912.1">
    <property type="nucleotide sequence ID" value="NZ_RJUG01000001.1"/>
</dbReference>
<sequence length="226" mass="25603">MKSIKEILEDQKDVYVINSTISYENYVPFDLSARHTDELNLDLTDAEKFEEFVENHLSANNAEVAFGGYLERRNLYKRSETFNSENTDERNIHIGLDLWIKAGTSVLSALDGKIHSFQNNISLGDYCPTIILEHEIEGVTFYTLYGHLSLESLNGKSEGQLVKKGEKIAELGKPPINGDYAPHLHFQIINNIENRKGDYPGVCSSKDVDFYKENCPDPNLLLKIVS</sequence>
<dbReference type="InterPro" id="IPR016047">
    <property type="entry name" value="M23ase_b-sheet_dom"/>
</dbReference>
<dbReference type="OrthoDB" id="9801052at2"/>
<comment type="caution">
    <text evidence="3">The sequence shown here is derived from an EMBL/GenBank/DDBJ whole genome shotgun (WGS) entry which is preliminary data.</text>
</comment>
<dbReference type="EMBL" id="RJUG01000001">
    <property type="protein sequence ID" value="ROI10825.1"/>
    <property type="molecule type" value="Genomic_DNA"/>
</dbReference>
<gene>
    <name evidence="3" type="ORF">EGI11_01540</name>
</gene>
<name>A0A3N0X0Z4_9FLAO</name>
<reference evidence="4" key="2">
    <citation type="submission" date="2018-11" db="EMBL/GenBank/DDBJ databases">
        <title>Proposal to divide the Flavobacteriaceae and reorganize its genera based on Amino Acid Identity values calculated from whole genome sequences.</title>
        <authorList>
            <person name="Nicholson A.C."/>
            <person name="Gulvik C.A."/>
            <person name="Whitney A.M."/>
            <person name="Humrighouse B.W."/>
            <person name="Bell M."/>
            <person name="Holmens B."/>
            <person name="Steigerwalt A."/>
            <person name="Villarma A."/>
            <person name="Sheth M."/>
            <person name="Batra D."/>
            <person name="Pryor J."/>
            <person name="Bernardet J.-F."/>
            <person name="Hugo C."/>
            <person name="Kampfer P."/>
            <person name="Newman J."/>
            <person name="Mcquiston J.R."/>
        </authorList>
    </citation>
    <scope>NUCLEOTIDE SEQUENCE [LARGE SCALE GENOMIC DNA]</scope>
    <source>
        <strain evidence="4">H3056</strain>
    </source>
</reference>
<protein>
    <submittedName>
        <fullName evidence="3">Peptidase M23</fullName>
    </submittedName>
</protein>
<dbReference type="PANTHER" id="PTHR21666">
    <property type="entry name" value="PEPTIDASE-RELATED"/>
    <property type="match status" value="1"/>
</dbReference>
<dbReference type="PANTHER" id="PTHR21666:SF289">
    <property type="entry name" value="L-ALA--D-GLU ENDOPEPTIDASE"/>
    <property type="match status" value="1"/>
</dbReference>
<organism evidence="3 4">
    <name type="scientific">Kaistella daneshvariae</name>
    <dbReference type="NCBI Taxonomy" id="2487074"/>
    <lineage>
        <taxon>Bacteria</taxon>
        <taxon>Pseudomonadati</taxon>
        <taxon>Bacteroidota</taxon>
        <taxon>Flavobacteriia</taxon>
        <taxon>Flavobacteriales</taxon>
        <taxon>Weeksellaceae</taxon>
        <taxon>Chryseobacterium group</taxon>
        <taxon>Kaistella</taxon>
    </lineage>
</organism>
<dbReference type="AlphaFoldDB" id="A0A3N0X0Z4"/>
<accession>A0A3N0X0Z4</accession>
<dbReference type="SUPFAM" id="SSF51261">
    <property type="entry name" value="Duplicated hybrid motif"/>
    <property type="match status" value="1"/>
</dbReference>
<evidence type="ECO:0000256" key="1">
    <source>
        <dbReference type="ARBA" id="ARBA00022729"/>
    </source>
</evidence>
<dbReference type="GO" id="GO:0004222">
    <property type="term" value="F:metalloendopeptidase activity"/>
    <property type="evidence" value="ECO:0007669"/>
    <property type="project" value="TreeGrafter"/>
</dbReference>
<feature type="domain" description="M23ase beta-sheet core" evidence="2">
    <location>
        <begin position="92"/>
        <end position="191"/>
    </location>
</feature>